<dbReference type="EMBL" id="JAUEPU010000214">
    <property type="protein sequence ID" value="KAK0473324.1"/>
    <property type="molecule type" value="Genomic_DNA"/>
</dbReference>
<dbReference type="Pfam" id="PF20231">
    <property type="entry name" value="DUF6589"/>
    <property type="match status" value="1"/>
</dbReference>
<dbReference type="Proteomes" id="UP001175228">
    <property type="component" value="Unassembled WGS sequence"/>
</dbReference>
<organism evidence="2 3">
    <name type="scientific">Armillaria luteobubalina</name>
    <dbReference type="NCBI Taxonomy" id="153913"/>
    <lineage>
        <taxon>Eukaryota</taxon>
        <taxon>Fungi</taxon>
        <taxon>Dikarya</taxon>
        <taxon>Basidiomycota</taxon>
        <taxon>Agaricomycotina</taxon>
        <taxon>Agaricomycetes</taxon>
        <taxon>Agaricomycetidae</taxon>
        <taxon>Agaricales</taxon>
        <taxon>Marasmiineae</taxon>
        <taxon>Physalacriaceae</taxon>
        <taxon>Armillaria</taxon>
    </lineage>
</organism>
<proteinExistence type="predicted"/>
<gene>
    <name evidence="2" type="ORF">EDD18DRAFT_1092393</name>
</gene>
<accession>A0AA39U8J3</accession>
<evidence type="ECO:0000259" key="1">
    <source>
        <dbReference type="Pfam" id="PF20231"/>
    </source>
</evidence>
<protein>
    <recommendedName>
        <fullName evidence="1">DUF6589 domain-containing protein</fullName>
    </recommendedName>
</protein>
<reference evidence="2" key="1">
    <citation type="submission" date="2023-06" db="EMBL/GenBank/DDBJ databases">
        <authorList>
            <consortium name="Lawrence Berkeley National Laboratory"/>
            <person name="Ahrendt S."/>
            <person name="Sahu N."/>
            <person name="Indic B."/>
            <person name="Wong-Bajracharya J."/>
            <person name="Merenyi Z."/>
            <person name="Ke H.-M."/>
            <person name="Monk M."/>
            <person name="Kocsube S."/>
            <person name="Drula E."/>
            <person name="Lipzen A."/>
            <person name="Balint B."/>
            <person name="Henrissat B."/>
            <person name="Andreopoulos B."/>
            <person name="Martin F.M."/>
            <person name="Harder C.B."/>
            <person name="Rigling D."/>
            <person name="Ford K.L."/>
            <person name="Foster G.D."/>
            <person name="Pangilinan J."/>
            <person name="Papanicolaou A."/>
            <person name="Barry K."/>
            <person name="LaButti K."/>
            <person name="Viragh M."/>
            <person name="Koriabine M."/>
            <person name="Yan M."/>
            <person name="Riley R."/>
            <person name="Champramary S."/>
            <person name="Plett K.L."/>
            <person name="Tsai I.J."/>
            <person name="Slot J."/>
            <person name="Sipos G."/>
            <person name="Plett J."/>
            <person name="Nagy L.G."/>
            <person name="Grigoriev I.V."/>
        </authorList>
    </citation>
    <scope>NUCLEOTIDE SEQUENCE</scope>
    <source>
        <strain evidence="2">HWK02</strain>
    </source>
</reference>
<dbReference type="AlphaFoldDB" id="A0AA39U8J3"/>
<comment type="caution">
    <text evidence="2">The sequence shown here is derived from an EMBL/GenBank/DDBJ whole genome shotgun (WGS) entry which is preliminary data.</text>
</comment>
<keyword evidence="3" id="KW-1185">Reference proteome</keyword>
<dbReference type="InterPro" id="IPR046496">
    <property type="entry name" value="DUF6589"/>
</dbReference>
<name>A0AA39U8J3_9AGAR</name>
<sequence>MHADESTYDGTWEVFVNVAKQRDWTDEELTWFIELVHGDLATKERYEGLRRMRVIEKTAKNRLDFVVFVLGLFHLKMAAANAYWRIHVEPKSDRDEPVGLFEYINYLRPKATAEFAAKNGPGFRSMHETIYHATWTDVLECWRVEAKKSRGVDTLEAFAQSNPTWDDIMSMSTSMVDNCLPPQDFGDERERDKARRDTVFENMRLRNQHGLLYLELARAMNYGDVGRILELFPYYIAIFTAVGKDKYATHMIKFYTDLNHVYPPRLREVVLRNWLCNPKGTPDGFRAMDWLQELNNLYTKVVFAGHGPNRTKNLVFKRSVLLQVYRSLQQTIEENFYLTRRTVRHSKPKMTKILQRLQDQLANVDRFTFHAGRSTSTPAAGRSWIIRDAVNEGFGLLVKKKTLYNVVDDNTGEAGEAGEITGEDLGVV</sequence>
<feature type="domain" description="DUF6589" evidence="1">
    <location>
        <begin position="1"/>
        <end position="345"/>
    </location>
</feature>
<evidence type="ECO:0000313" key="3">
    <source>
        <dbReference type="Proteomes" id="UP001175228"/>
    </source>
</evidence>
<evidence type="ECO:0000313" key="2">
    <source>
        <dbReference type="EMBL" id="KAK0473324.1"/>
    </source>
</evidence>